<dbReference type="Proteomes" id="UP000316426">
    <property type="component" value="Chromosome"/>
</dbReference>
<dbReference type="NCBIfam" id="TIGR02532">
    <property type="entry name" value="IV_pilin_GFxxxE"/>
    <property type="match status" value="1"/>
</dbReference>
<reference evidence="3 4" key="1">
    <citation type="submission" date="2019-02" db="EMBL/GenBank/DDBJ databases">
        <title>Deep-cultivation of Planctomycetes and their phenomic and genomic characterization uncovers novel biology.</title>
        <authorList>
            <person name="Wiegand S."/>
            <person name="Jogler M."/>
            <person name="Boedeker C."/>
            <person name="Pinto D."/>
            <person name="Vollmers J."/>
            <person name="Rivas-Marin E."/>
            <person name="Kohn T."/>
            <person name="Peeters S.H."/>
            <person name="Heuer A."/>
            <person name="Rast P."/>
            <person name="Oberbeckmann S."/>
            <person name="Bunk B."/>
            <person name="Jeske O."/>
            <person name="Meyerdierks A."/>
            <person name="Storesund J.E."/>
            <person name="Kallscheuer N."/>
            <person name="Luecker S."/>
            <person name="Lage O.M."/>
            <person name="Pohl T."/>
            <person name="Merkel B.J."/>
            <person name="Hornburger P."/>
            <person name="Mueller R.-W."/>
            <person name="Bruemmer F."/>
            <person name="Labrenz M."/>
            <person name="Spormann A.M."/>
            <person name="Op den Camp H."/>
            <person name="Overmann J."/>
            <person name="Amann R."/>
            <person name="Jetten M.S.M."/>
            <person name="Mascher T."/>
            <person name="Medema M.H."/>
            <person name="Devos D.P."/>
            <person name="Kaster A.-K."/>
            <person name="Ovreas L."/>
            <person name="Rohde M."/>
            <person name="Galperin M.Y."/>
            <person name="Jogler C."/>
        </authorList>
    </citation>
    <scope>NUCLEOTIDE SEQUENCE [LARGE SCALE GENOMIC DNA]</scope>
    <source>
        <strain evidence="3 4">Spa11</strain>
    </source>
</reference>
<evidence type="ECO:0000256" key="1">
    <source>
        <dbReference type="SAM" id="Phobius"/>
    </source>
</evidence>
<keyword evidence="1" id="KW-0472">Membrane</keyword>
<accession>A0A518K7V3</accession>
<dbReference type="SUPFAM" id="SSF54523">
    <property type="entry name" value="Pili subunits"/>
    <property type="match status" value="1"/>
</dbReference>
<dbReference type="NCBIfam" id="TIGR04294">
    <property type="entry name" value="pre_pil_HX9DG"/>
    <property type="match status" value="1"/>
</dbReference>
<organism evidence="3 4">
    <name type="scientific">Botrimarina mediterranea</name>
    <dbReference type="NCBI Taxonomy" id="2528022"/>
    <lineage>
        <taxon>Bacteria</taxon>
        <taxon>Pseudomonadati</taxon>
        <taxon>Planctomycetota</taxon>
        <taxon>Planctomycetia</taxon>
        <taxon>Pirellulales</taxon>
        <taxon>Lacipirellulaceae</taxon>
        <taxon>Botrimarina</taxon>
    </lineage>
</organism>
<dbReference type="InterPro" id="IPR045584">
    <property type="entry name" value="Pilin-like"/>
</dbReference>
<dbReference type="RefSeq" id="WP_197529877.1">
    <property type="nucleotide sequence ID" value="NZ_CP036349.1"/>
</dbReference>
<feature type="domain" description="DUF1559" evidence="2">
    <location>
        <begin position="41"/>
        <end position="355"/>
    </location>
</feature>
<evidence type="ECO:0000313" key="4">
    <source>
        <dbReference type="Proteomes" id="UP000316426"/>
    </source>
</evidence>
<keyword evidence="4" id="KW-1185">Reference proteome</keyword>
<gene>
    <name evidence="3" type="ORF">Spa11_20640</name>
</gene>
<keyword evidence="1" id="KW-1133">Transmembrane helix</keyword>
<dbReference type="InterPro" id="IPR011453">
    <property type="entry name" value="DUF1559"/>
</dbReference>
<evidence type="ECO:0000313" key="3">
    <source>
        <dbReference type="EMBL" id="QDV73865.1"/>
    </source>
</evidence>
<dbReference type="PANTHER" id="PTHR30093:SF2">
    <property type="entry name" value="TYPE II SECRETION SYSTEM PROTEIN H"/>
    <property type="match status" value="1"/>
</dbReference>
<dbReference type="InterPro" id="IPR012902">
    <property type="entry name" value="N_methyl_site"/>
</dbReference>
<dbReference type="Gene3D" id="3.30.700.10">
    <property type="entry name" value="Glycoprotein, Type 4 Pilin"/>
    <property type="match status" value="1"/>
</dbReference>
<proteinExistence type="predicted"/>
<dbReference type="Pfam" id="PF07596">
    <property type="entry name" value="SBP_bac_10"/>
    <property type="match status" value="1"/>
</dbReference>
<feature type="transmembrane region" description="Helical" evidence="1">
    <location>
        <begin position="12"/>
        <end position="37"/>
    </location>
</feature>
<dbReference type="InterPro" id="IPR027558">
    <property type="entry name" value="Pre_pil_HX9DG_C"/>
</dbReference>
<name>A0A518K7V3_9BACT</name>
<dbReference type="AlphaFoldDB" id="A0A518K7V3"/>
<evidence type="ECO:0000259" key="2">
    <source>
        <dbReference type="Pfam" id="PF07596"/>
    </source>
</evidence>
<dbReference type="KEGG" id="bmei:Spa11_20640"/>
<keyword evidence="1" id="KW-0812">Transmembrane</keyword>
<sequence>MRVSPLRTNHRIQPLAFTLVELLVVIAIIGILVALLLPAVQAAREAARRVQCVNQVKQIMLSMHNHVDAKKVFPSGGVIPWPNINWYRDEDTANQGLGWTYQILPYLEEGAVTNLTEQWQLEDTAVAGYNCPSRRGITRAVRASDFPSPNGPVYPTLVDYAAAVPFPSDSQLFDLFNVQIGTSPFFDDDATTQDTKGCARRPLWGFLGNGAIHDVPGGKVKGSPGYVGYWGVITRSNLYKTSATAGTVTGYYTKVNFAKITDGSSHTFVVAEKQLNPNYYDRGEWHDDHGWAGGWDPDTVRSCVCKFGPDVVSDAPGNETSGNLQGYRFGAAHPAGMNAGFADGSVHNISYDTDHRLFNHLGHRSDGEIVGDF</sequence>
<dbReference type="PANTHER" id="PTHR30093">
    <property type="entry name" value="GENERAL SECRETION PATHWAY PROTEIN G"/>
    <property type="match status" value="1"/>
</dbReference>
<protein>
    <recommendedName>
        <fullName evidence="2">DUF1559 domain-containing protein</fullName>
    </recommendedName>
</protein>
<dbReference type="EMBL" id="CP036349">
    <property type="protein sequence ID" value="QDV73865.1"/>
    <property type="molecule type" value="Genomic_DNA"/>
</dbReference>